<evidence type="ECO:0000256" key="5">
    <source>
        <dbReference type="ARBA" id="ARBA00022741"/>
    </source>
</evidence>
<dbReference type="SUPFAM" id="SSF52540">
    <property type="entry name" value="P-loop containing nucleoside triphosphate hydrolases"/>
    <property type="match status" value="1"/>
</dbReference>
<name>A0A160TQK4_9ZZZZ</name>
<keyword evidence="6 10" id="KW-0067">ATP-binding</keyword>
<keyword evidence="7" id="KW-0029">Amino-acid transport</keyword>
<comment type="subcellular location">
    <subcellularLocation>
        <location evidence="1">Cell membrane</location>
        <topology evidence="1">Peripheral membrane protein</topology>
    </subcellularLocation>
</comment>
<dbReference type="GO" id="GO:0016887">
    <property type="term" value="F:ATP hydrolysis activity"/>
    <property type="evidence" value="ECO:0007669"/>
    <property type="project" value="InterPro"/>
</dbReference>
<dbReference type="EMBL" id="CZRL01000073">
    <property type="protein sequence ID" value="CUS51907.1"/>
    <property type="molecule type" value="Genomic_DNA"/>
</dbReference>
<keyword evidence="8" id="KW-0472">Membrane</keyword>
<feature type="domain" description="ABC transporter" evidence="9">
    <location>
        <begin position="11"/>
        <end position="256"/>
    </location>
</feature>
<dbReference type="PANTHER" id="PTHR43166:SF9">
    <property type="entry name" value="GLUTAMATE_ASPARTATE IMPORT ATP-BINDING PROTEIN GLTL"/>
    <property type="match status" value="1"/>
</dbReference>
<evidence type="ECO:0000256" key="4">
    <source>
        <dbReference type="ARBA" id="ARBA00022475"/>
    </source>
</evidence>
<evidence type="ECO:0000256" key="6">
    <source>
        <dbReference type="ARBA" id="ARBA00022840"/>
    </source>
</evidence>
<keyword evidence="3" id="KW-0813">Transport</keyword>
<evidence type="ECO:0000313" key="10">
    <source>
        <dbReference type="EMBL" id="CUS51907.1"/>
    </source>
</evidence>
<organism evidence="10">
    <name type="scientific">hydrothermal vent metagenome</name>
    <dbReference type="NCBI Taxonomy" id="652676"/>
    <lineage>
        <taxon>unclassified sequences</taxon>
        <taxon>metagenomes</taxon>
        <taxon>ecological metagenomes</taxon>
    </lineage>
</organism>
<dbReference type="SMART" id="SM00382">
    <property type="entry name" value="AAA"/>
    <property type="match status" value="1"/>
</dbReference>
<dbReference type="GO" id="GO:0015424">
    <property type="term" value="F:ABC-type amino acid transporter activity"/>
    <property type="evidence" value="ECO:0007669"/>
    <property type="project" value="InterPro"/>
</dbReference>
<protein>
    <submittedName>
        <fullName evidence="10">Glutamine transport ATP-binding protein GlnQ (TC 3.A.1.3.2)</fullName>
    </submittedName>
</protein>
<dbReference type="PANTHER" id="PTHR43166">
    <property type="entry name" value="AMINO ACID IMPORT ATP-BINDING PROTEIN"/>
    <property type="match status" value="1"/>
</dbReference>
<dbReference type="GO" id="GO:0005524">
    <property type="term" value="F:ATP binding"/>
    <property type="evidence" value="ECO:0007669"/>
    <property type="project" value="UniProtKB-KW"/>
</dbReference>
<dbReference type="GO" id="GO:0005886">
    <property type="term" value="C:plasma membrane"/>
    <property type="evidence" value="ECO:0007669"/>
    <property type="project" value="UniProtKB-SubCell"/>
</dbReference>
<dbReference type="InterPro" id="IPR003593">
    <property type="entry name" value="AAA+_ATPase"/>
</dbReference>
<reference evidence="10" key="1">
    <citation type="submission" date="2015-10" db="EMBL/GenBank/DDBJ databases">
        <authorList>
            <person name="Gilbert D.G."/>
        </authorList>
    </citation>
    <scope>NUCLEOTIDE SEQUENCE</scope>
</reference>
<dbReference type="Gene3D" id="3.40.50.300">
    <property type="entry name" value="P-loop containing nucleotide triphosphate hydrolases"/>
    <property type="match status" value="1"/>
</dbReference>
<dbReference type="PIRSF" id="PIRSF039085">
    <property type="entry name" value="ABC_ATPase_HisP"/>
    <property type="match status" value="1"/>
</dbReference>
<dbReference type="PROSITE" id="PS50893">
    <property type="entry name" value="ABC_TRANSPORTER_2"/>
    <property type="match status" value="1"/>
</dbReference>
<dbReference type="PROSITE" id="PS00211">
    <property type="entry name" value="ABC_TRANSPORTER_1"/>
    <property type="match status" value="1"/>
</dbReference>
<evidence type="ECO:0000256" key="3">
    <source>
        <dbReference type="ARBA" id="ARBA00022448"/>
    </source>
</evidence>
<comment type="similarity">
    <text evidence="2">Belongs to the ABC transporter superfamily.</text>
</comment>
<keyword evidence="4" id="KW-1003">Cell membrane</keyword>
<gene>
    <name evidence="10" type="ORF">MGWOODY_XGa259</name>
</gene>
<sequence>MNAVDEGQPLIELSGIRKTFGEIVALDGVDLSVARGEVVCIVGPSGCGKSTLLRTINWLEVPDSGQIVLEGNSVGTVVKANGKISLQSAKDLNKIRSRMGMVFQQFNLWPHLSVLENVTRAQKIVLRIPQKDAELTAYSCLSQVGLSDKTGALPDQLSGGQQQRVAIARALSMNPTLMLMDEPTSALDPELVGDVLGVLQKLAEDGMTMIIVTHELGFAAKFADRILFMDKGLIVEEGAPQQLLQNPETDRLKLFLKQLGEMNLTQS</sequence>
<dbReference type="InterPro" id="IPR003439">
    <property type="entry name" value="ABC_transporter-like_ATP-bd"/>
</dbReference>
<proteinExistence type="inferred from homology"/>
<dbReference type="Pfam" id="PF00005">
    <property type="entry name" value="ABC_tran"/>
    <property type="match status" value="1"/>
</dbReference>
<evidence type="ECO:0000256" key="1">
    <source>
        <dbReference type="ARBA" id="ARBA00004202"/>
    </source>
</evidence>
<dbReference type="CDD" id="cd03262">
    <property type="entry name" value="ABC_HisP_GlnQ"/>
    <property type="match status" value="1"/>
</dbReference>
<evidence type="ECO:0000259" key="9">
    <source>
        <dbReference type="PROSITE" id="PS50893"/>
    </source>
</evidence>
<evidence type="ECO:0000256" key="7">
    <source>
        <dbReference type="ARBA" id="ARBA00022970"/>
    </source>
</evidence>
<evidence type="ECO:0000256" key="2">
    <source>
        <dbReference type="ARBA" id="ARBA00005417"/>
    </source>
</evidence>
<dbReference type="InterPro" id="IPR027417">
    <property type="entry name" value="P-loop_NTPase"/>
</dbReference>
<accession>A0A160TQK4</accession>
<dbReference type="InterPro" id="IPR050086">
    <property type="entry name" value="MetN_ABC_transporter-like"/>
</dbReference>
<keyword evidence="5" id="KW-0547">Nucleotide-binding</keyword>
<dbReference type="InterPro" id="IPR017871">
    <property type="entry name" value="ABC_transporter-like_CS"/>
</dbReference>
<evidence type="ECO:0000256" key="8">
    <source>
        <dbReference type="ARBA" id="ARBA00023136"/>
    </source>
</evidence>
<dbReference type="AlphaFoldDB" id="A0A160TQK4"/>
<dbReference type="InterPro" id="IPR030679">
    <property type="entry name" value="ABC_ATPase_HisP-typ"/>
</dbReference>